<protein>
    <submittedName>
        <fullName evidence="6">Rik1-associated factor 1</fullName>
    </submittedName>
</protein>
<proteinExistence type="inferred from homology"/>
<evidence type="ECO:0000256" key="5">
    <source>
        <dbReference type="SAM" id="MobiDB-lite"/>
    </source>
</evidence>
<dbReference type="EMBL" id="ML976146">
    <property type="protein sequence ID" value="KAF1937271.1"/>
    <property type="molecule type" value="Genomic_DNA"/>
</dbReference>
<dbReference type="OrthoDB" id="10248252at2759"/>
<gene>
    <name evidence="6" type="ORF">EJ02DRAFT_385994</name>
</gene>
<feature type="region of interest" description="Disordered" evidence="5">
    <location>
        <begin position="224"/>
        <end position="316"/>
    </location>
</feature>
<dbReference type="PANTHER" id="PTHR19842">
    <property type="entry name" value="G BETA-LIKE PROTEIN GBL"/>
    <property type="match status" value="1"/>
</dbReference>
<feature type="compositionally biased region" description="Low complexity" evidence="5">
    <location>
        <begin position="172"/>
        <end position="185"/>
    </location>
</feature>
<evidence type="ECO:0000256" key="4">
    <source>
        <dbReference type="PROSITE-ProRule" id="PRU00221"/>
    </source>
</evidence>
<dbReference type="GO" id="GO:0031931">
    <property type="term" value="C:TORC1 complex"/>
    <property type="evidence" value="ECO:0007669"/>
    <property type="project" value="InterPro"/>
</dbReference>
<sequence>MALSDWRHAVIDLTEDSDDDGGPLSSFSIATAATNSPDAPFSAASRHSHTPSLAVRPPNNPHVPLPSSHVRTPPAHATIAAKDKQPCNGITPPTSSSRSASAASMGRSVAVSNNYVPVPGNAQTGTAESSYPERAAKRMKMHVPGEASSPTAIRGKPNAASRNKFTDRHHTSSGIASGASTTANGMSPYAIPRANMVNKTPSVQDMNRTLKTNTLSISFLEETAASQPRSLQIGRIAPNGDSSAVRPIVNTSRSAPSTTSHTGFGAQKQPQVQSEQRAPIQHHVARNANRPKSTAINAAAPPTQATIRPSMAAMSKPASRRIYFSGPMQSPRDEDYESVVSDFLPTIPTPSIPALAYMPISNTPKQSSRRKGHTNQYNEAQDYFLIFLKEVKQLGWKQITAEFNTDMPHRELHSLESRYSTILKKRDRSQDPAVLTLPARFATETAIDWPAVHRNAGPRWRNQFSFSRQDAAPVQQQRQEFAAPRPFPIRKSTEQDYSSRGDSARRRERARRAERVDYTWPKQHRGFSGDQIEATEVDAGTLVSDDAAMRSETHYEEDAQVPNAAFAVENEPLNMDFNAENARLGLDLRPGLPGTSIQRTPYLAAAQRSLLQNPPACSDWDQLSSRSWQGALLHVDFSPAEVGIVKKAITKVQGLYTRSRHGTGRRQLRDLLRPLTEPKILKLISELQRHLLCRDMSSISAFLKDAQAGNIAETPKVQRLAAARPNDKMSSTQKNSTSSILRQRELGRQSNRGWQRATKPLSYQVKNKYLDTLGPAACWIGASSDIHTLAWSPDGRSFAAGAVAVDDPDSMQYNRPNNLLFGETSHGTIYELGEHWTRRKPTESGANSTHAMFVSQDPKIYNSVSSVAFSTSGRLMFSAGYDPSVCIWYVRPDATQPVLGAKIRFKAHIDMMTVNRVYDGVVATAAKISNEKAVRILKLNEEDPSQFEKFNFCSSKAVSRTDLKILPTALQFEPRFGGLLLAGFGANMNESGFDTTGDICLWDVLSESQLHIQGSNKNVFDVEFNPNRSRMPLFAVGCVAGANVNRGTRSLIRLYDQNELGAFRCPIEIECKALDVNDVVWCPHDEYLISAGCTDGRAYVWDLRWSDDPIRTLSHSRSLMPLQDDVKPEVTDTGVRFLSWGENATRLYSGSSDGVVKVWDVTRAEENTFIKDLVAADSGIMSGAFSSDYSKLVLGEVNGSVNVLEVGREDCSIKDAEKLHYVPYPHQEDEEELNRDSMTAPRASESGIVEGNGLLQSGQLKLAPMGSLPIRHIVQGPNYAGPYDQSVDAPFLREQALAFQLSLTAPRGPQCNIPACSDNLNKVTSEEIGDSGRSADRIPDELRRQWKALDFTRIVPGKSKCTHCGRPARLSLNTADSEAAILCERCSFACFRCGSVNPIAPATITLICDSCAGVWDIGALGYECVQRPVLAGAALDVPPLKRFGKDAYLERLEDVDTSFGDEMNALTDYYYGLAIDRPESPPF</sequence>
<organism evidence="6 7">
    <name type="scientific">Clathrospora elynae</name>
    <dbReference type="NCBI Taxonomy" id="706981"/>
    <lineage>
        <taxon>Eukaryota</taxon>
        <taxon>Fungi</taxon>
        <taxon>Dikarya</taxon>
        <taxon>Ascomycota</taxon>
        <taxon>Pezizomycotina</taxon>
        <taxon>Dothideomycetes</taxon>
        <taxon>Pleosporomycetidae</taxon>
        <taxon>Pleosporales</taxon>
        <taxon>Diademaceae</taxon>
        <taxon>Clathrospora</taxon>
    </lineage>
</organism>
<evidence type="ECO:0000256" key="3">
    <source>
        <dbReference type="ARBA" id="ARBA00022737"/>
    </source>
</evidence>
<dbReference type="GO" id="GO:0031929">
    <property type="term" value="P:TOR signaling"/>
    <property type="evidence" value="ECO:0007669"/>
    <property type="project" value="InterPro"/>
</dbReference>
<feature type="compositionally biased region" description="Polar residues" evidence="5">
    <location>
        <begin position="25"/>
        <end position="37"/>
    </location>
</feature>
<dbReference type="Pfam" id="PF00400">
    <property type="entry name" value="WD40"/>
    <property type="match status" value="3"/>
</dbReference>
<dbReference type="SUPFAM" id="SSF50978">
    <property type="entry name" value="WD40 repeat-like"/>
    <property type="match status" value="1"/>
</dbReference>
<dbReference type="InterPro" id="IPR037588">
    <property type="entry name" value="MLST8"/>
</dbReference>
<feature type="repeat" description="WD" evidence="4">
    <location>
        <begin position="862"/>
        <end position="888"/>
    </location>
</feature>
<reference evidence="6" key="1">
    <citation type="journal article" date="2020" name="Stud. Mycol.">
        <title>101 Dothideomycetes genomes: a test case for predicting lifestyles and emergence of pathogens.</title>
        <authorList>
            <person name="Haridas S."/>
            <person name="Albert R."/>
            <person name="Binder M."/>
            <person name="Bloem J."/>
            <person name="Labutti K."/>
            <person name="Salamov A."/>
            <person name="Andreopoulos B."/>
            <person name="Baker S."/>
            <person name="Barry K."/>
            <person name="Bills G."/>
            <person name="Bluhm B."/>
            <person name="Cannon C."/>
            <person name="Castanera R."/>
            <person name="Culley D."/>
            <person name="Daum C."/>
            <person name="Ezra D."/>
            <person name="Gonzalez J."/>
            <person name="Henrissat B."/>
            <person name="Kuo A."/>
            <person name="Liang C."/>
            <person name="Lipzen A."/>
            <person name="Lutzoni F."/>
            <person name="Magnuson J."/>
            <person name="Mondo S."/>
            <person name="Nolan M."/>
            <person name="Ohm R."/>
            <person name="Pangilinan J."/>
            <person name="Park H.-J."/>
            <person name="Ramirez L."/>
            <person name="Alfaro M."/>
            <person name="Sun H."/>
            <person name="Tritt A."/>
            <person name="Yoshinaga Y."/>
            <person name="Zwiers L.-H."/>
            <person name="Turgeon B."/>
            <person name="Goodwin S."/>
            <person name="Spatafora J."/>
            <person name="Crous P."/>
            <person name="Grigoriev I."/>
        </authorList>
    </citation>
    <scope>NUCLEOTIDE SEQUENCE</scope>
    <source>
        <strain evidence="6">CBS 161.51</strain>
    </source>
</reference>
<evidence type="ECO:0000313" key="7">
    <source>
        <dbReference type="Proteomes" id="UP000800038"/>
    </source>
</evidence>
<feature type="region of interest" description="Disordered" evidence="5">
    <location>
        <begin position="14"/>
        <end position="187"/>
    </location>
</feature>
<feature type="compositionally biased region" description="Low complexity" evidence="5">
    <location>
        <begin position="95"/>
        <end position="112"/>
    </location>
</feature>
<evidence type="ECO:0000313" key="6">
    <source>
        <dbReference type="EMBL" id="KAF1937271.1"/>
    </source>
</evidence>
<dbReference type="InterPro" id="IPR001680">
    <property type="entry name" value="WD40_rpt"/>
</dbReference>
<evidence type="ECO:0000256" key="2">
    <source>
        <dbReference type="ARBA" id="ARBA00022574"/>
    </source>
</evidence>
<dbReference type="PROSITE" id="PS50294">
    <property type="entry name" value="WD_REPEATS_REGION"/>
    <property type="match status" value="1"/>
</dbReference>
<name>A0A6A5S9C4_9PLEO</name>
<feature type="compositionally biased region" description="Polar residues" evidence="5">
    <location>
        <begin position="249"/>
        <end position="276"/>
    </location>
</feature>
<feature type="compositionally biased region" description="Polar residues" evidence="5">
    <location>
        <begin position="468"/>
        <end position="479"/>
    </location>
</feature>
<dbReference type="Gene3D" id="2.130.10.10">
    <property type="entry name" value="YVTN repeat-like/Quinoprotein amine dehydrogenase"/>
    <property type="match status" value="1"/>
</dbReference>
<dbReference type="GO" id="GO:0031932">
    <property type="term" value="C:TORC2 complex"/>
    <property type="evidence" value="ECO:0007669"/>
    <property type="project" value="InterPro"/>
</dbReference>
<feature type="region of interest" description="Disordered" evidence="5">
    <location>
        <begin position="721"/>
        <end position="753"/>
    </location>
</feature>
<feature type="compositionally biased region" description="Polar residues" evidence="5">
    <location>
        <begin position="728"/>
        <end position="741"/>
    </location>
</feature>
<dbReference type="InterPro" id="IPR019775">
    <property type="entry name" value="WD40_repeat_CS"/>
</dbReference>
<dbReference type="PROSITE" id="PS00678">
    <property type="entry name" value="WD_REPEATS_1"/>
    <property type="match status" value="1"/>
</dbReference>
<comment type="similarity">
    <text evidence="1">Belongs to the WD repeat LST8 family.</text>
</comment>
<dbReference type="PANTHER" id="PTHR19842:SF0">
    <property type="entry name" value="TARGET OF RAPAMYCIN COMPLEX SUBUNIT LST8"/>
    <property type="match status" value="1"/>
</dbReference>
<dbReference type="SMART" id="SM00320">
    <property type="entry name" value="WD40"/>
    <property type="match status" value="5"/>
</dbReference>
<accession>A0A6A5S9C4</accession>
<dbReference type="InterPro" id="IPR015943">
    <property type="entry name" value="WD40/YVTN_repeat-like_dom_sf"/>
</dbReference>
<evidence type="ECO:0000256" key="1">
    <source>
        <dbReference type="ARBA" id="ARBA00009890"/>
    </source>
</evidence>
<keyword evidence="3" id="KW-0677">Repeat</keyword>
<keyword evidence="2 4" id="KW-0853">WD repeat</keyword>
<dbReference type="PROSITE" id="PS50082">
    <property type="entry name" value="WD_REPEATS_2"/>
    <property type="match status" value="2"/>
</dbReference>
<dbReference type="GO" id="GO:0032956">
    <property type="term" value="P:regulation of actin cytoskeleton organization"/>
    <property type="evidence" value="ECO:0007669"/>
    <property type="project" value="TreeGrafter"/>
</dbReference>
<dbReference type="Proteomes" id="UP000800038">
    <property type="component" value="Unassembled WGS sequence"/>
</dbReference>
<keyword evidence="7" id="KW-1185">Reference proteome</keyword>
<feature type="compositionally biased region" description="Basic and acidic residues" evidence="5">
    <location>
        <begin position="491"/>
        <end position="512"/>
    </location>
</feature>
<dbReference type="InterPro" id="IPR036322">
    <property type="entry name" value="WD40_repeat_dom_sf"/>
</dbReference>
<feature type="repeat" description="WD" evidence="4">
    <location>
        <begin position="1135"/>
        <end position="1169"/>
    </location>
</feature>
<feature type="region of interest" description="Disordered" evidence="5">
    <location>
        <begin position="468"/>
        <end position="512"/>
    </location>
</feature>